<evidence type="ECO:0000313" key="2">
    <source>
        <dbReference type="Proteomes" id="UP001152562"/>
    </source>
</evidence>
<proteinExistence type="predicted"/>
<sequence>MLTMNVRVAAVYHLWKEKRRLQVHPHIAQRLLVGAFVTLLDQLRVDETKFFNYFRMSSRSFEELLVKLQDKLLVIFATELLSRLIFRLSVLGACVLRETVVITGLGSASESF</sequence>
<evidence type="ECO:0000313" key="1">
    <source>
        <dbReference type="EMBL" id="CAH4038405.1"/>
    </source>
</evidence>
<dbReference type="EMBL" id="CALOZG010000087">
    <property type="protein sequence ID" value="CAH4038405.1"/>
    <property type="molecule type" value="Genomic_DNA"/>
</dbReference>
<organism evidence="1 2">
    <name type="scientific">Pieris brassicae</name>
    <name type="common">White butterfly</name>
    <name type="synonym">Large white butterfly</name>
    <dbReference type="NCBI Taxonomy" id="7116"/>
    <lineage>
        <taxon>Eukaryota</taxon>
        <taxon>Metazoa</taxon>
        <taxon>Ecdysozoa</taxon>
        <taxon>Arthropoda</taxon>
        <taxon>Hexapoda</taxon>
        <taxon>Insecta</taxon>
        <taxon>Pterygota</taxon>
        <taxon>Neoptera</taxon>
        <taxon>Endopterygota</taxon>
        <taxon>Lepidoptera</taxon>
        <taxon>Glossata</taxon>
        <taxon>Ditrysia</taxon>
        <taxon>Papilionoidea</taxon>
        <taxon>Pieridae</taxon>
        <taxon>Pierinae</taxon>
        <taxon>Pieris</taxon>
    </lineage>
</organism>
<accession>A0A9P0U0N3</accession>
<gene>
    <name evidence="1" type="ORF">PIBRA_LOCUS13967</name>
</gene>
<comment type="caution">
    <text evidence="1">The sequence shown here is derived from an EMBL/GenBank/DDBJ whole genome shotgun (WGS) entry which is preliminary data.</text>
</comment>
<dbReference type="AlphaFoldDB" id="A0A9P0U0N3"/>
<keyword evidence="2" id="KW-1185">Reference proteome</keyword>
<reference evidence="1" key="1">
    <citation type="submission" date="2022-05" db="EMBL/GenBank/DDBJ databases">
        <authorList>
            <person name="Okamura Y."/>
        </authorList>
    </citation>
    <scope>NUCLEOTIDE SEQUENCE</scope>
</reference>
<name>A0A9P0U0N3_PIEBR</name>
<protein>
    <submittedName>
        <fullName evidence="1">Uncharacterized protein</fullName>
    </submittedName>
</protein>
<dbReference type="Proteomes" id="UP001152562">
    <property type="component" value="Unassembled WGS sequence"/>
</dbReference>